<organism evidence="8 9">
    <name type="scientific">Penicillium capsulatum</name>
    <dbReference type="NCBI Taxonomy" id="69766"/>
    <lineage>
        <taxon>Eukaryota</taxon>
        <taxon>Fungi</taxon>
        <taxon>Dikarya</taxon>
        <taxon>Ascomycota</taxon>
        <taxon>Pezizomycotina</taxon>
        <taxon>Eurotiomycetes</taxon>
        <taxon>Eurotiomycetidae</taxon>
        <taxon>Eurotiales</taxon>
        <taxon>Aspergillaceae</taxon>
        <taxon>Penicillium</taxon>
    </lineage>
</organism>
<dbReference type="PANTHER" id="PTHR23502:SF160">
    <property type="entry name" value="MAJOR FACILITATOR SUPERFAMILY (MFS) PROFILE DOMAIN-CONTAINING PROTEIN-RELATED"/>
    <property type="match status" value="1"/>
</dbReference>
<dbReference type="GO" id="GO:0005886">
    <property type="term" value="C:plasma membrane"/>
    <property type="evidence" value="ECO:0007669"/>
    <property type="project" value="TreeGrafter"/>
</dbReference>
<dbReference type="Gene3D" id="1.20.1250.20">
    <property type="entry name" value="MFS general substrate transporter like domains"/>
    <property type="match status" value="1"/>
</dbReference>
<dbReference type="GO" id="GO:0022857">
    <property type="term" value="F:transmembrane transporter activity"/>
    <property type="evidence" value="ECO:0007669"/>
    <property type="project" value="InterPro"/>
</dbReference>
<dbReference type="OrthoDB" id="268400at2759"/>
<reference evidence="8" key="1">
    <citation type="submission" date="2022-11" db="EMBL/GenBank/DDBJ databases">
        <authorList>
            <person name="Petersen C."/>
        </authorList>
    </citation>
    <scope>NUCLEOTIDE SEQUENCE</scope>
    <source>
        <strain evidence="8">IBT 21917</strain>
    </source>
</reference>
<dbReference type="AlphaFoldDB" id="A0A9W9ILC7"/>
<feature type="transmembrane region" description="Helical" evidence="6">
    <location>
        <begin position="189"/>
        <end position="211"/>
    </location>
</feature>
<feature type="transmembrane region" description="Helical" evidence="6">
    <location>
        <begin position="299"/>
        <end position="321"/>
    </location>
</feature>
<feature type="transmembrane region" description="Helical" evidence="6">
    <location>
        <begin position="103"/>
        <end position="120"/>
    </location>
</feature>
<feature type="domain" description="Major facilitator superfamily (MFS) profile" evidence="7">
    <location>
        <begin position="37"/>
        <end position="428"/>
    </location>
</feature>
<dbReference type="Proteomes" id="UP001146351">
    <property type="component" value="Unassembled WGS sequence"/>
</dbReference>
<evidence type="ECO:0000259" key="7">
    <source>
        <dbReference type="PROSITE" id="PS50850"/>
    </source>
</evidence>
<evidence type="ECO:0000256" key="6">
    <source>
        <dbReference type="SAM" id="Phobius"/>
    </source>
</evidence>
<comment type="caution">
    <text evidence="8">The sequence shown here is derived from an EMBL/GenBank/DDBJ whole genome shotgun (WGS) entry which is preliminary data.</text>
</comment>
<feature type="transmembrane region" description="Helical" evidence="6">
    <location>
        <begin position="161"/>
        <end position="183"/>
    </location>
</feature>
<dbReference type="InterPro" id="IPR020846">
    <property type="entry name" value="MFS_dom"/>
</dbReference>
<dbReference type="PROSITE" id="PS50850">
    <property type="entry name" value="MFS"/>
    <property type="match status" value="1"/>
</dbReference>
<evidence type="ECO:0000313" key="8">
    <source>
        <dbReference type="EMBL" id="KAJ5179957.1"/>
    </source>
</evidence>
<feature type="region of interest" description="Disordered" evidence="5">
    <location>
        <begin position="1"/>
        <end position="21"/>
    </location>
</feature>
<sequence>MADVDERGVASTQDLKRTPEEDINNPQNWSLRAKLFTCLSICSFTFLANVNSSNFTVATQAIIKDFHVNQTQAGQLVCFNMFLFGVGNILWVPLMRVVGKRPVYLLAMLLLCMMNVWSSQATSYGELLASRILSGFAAAAADATVPAVVADMVAAKDRGHYMMFFHLAMTAGLFLGPLINAYLVQEQDWRWMCYFLAVAVGVVFLVAIFTIRETSYLKKHQMQPERRRSQWDWMSLTMGYDQNASFIQTLLDILANATYPPLIWCSLTIGISVGWNIVVQLTSSRTFTRPPYNWKLGNLGLLSIAGFIGSVLAFYIGGRLIDVISTRSTARHGGDQMFEYRLPAIVIPGVIGPTGILIFGLCVAHKTHWIGPALGYAMQAFGVAAISNVAVTYSLDSYRPVTGEALVIIFCHSEHDWHAPVSLRYRLD</sequence>
<dbReference type="InterPro" id="IPR036259">
    <property type="entry name" value="MFS_trans_sf"/>
</dbReference>
<dbReference type="InterPro" id="IPR011701">
    <property type="entry name" value="MFS"/>
</dbReference>
<dbReference type="EMBL" id="JAPQKO010000002">
    <property type="protein sequence ID" value="KAJ5179957.1"/>
    <property type="molecule type" value="Genomic_DNA"/>
</dbReference>
<feature type="compositionally biased region" description="Basic and acidic residues" evidence="5">
    <location>
        <begin position="1"/>
        <end position="20"/>
    </location>
</feature>
<feature type="transmembrane region" description="Helical" evidence="6">
    <location>
        <begin position="257"/>
        <end position="278"/>
    </location>
</feature>
<keyword evidence="3 6" id="KW-1133">Transmembrane helix</keyword>
<dbReference type="Pfam" id="PF07690">
    <property type="entry name" value="MFS_1"/>
    <property type="match status" value="1"/>
</dbReference>
<comment type="subcellular location">
    <subcellularLocation>
        <location evidence="1">Membrane</location>
        <topology evidence="1">Multi-pass membrane protein</topology>
    </subcellularLocation>
</comment>
<evidence type="ECO:0000313" key="9">
    <source>
        <dbReference type="Proteomes" id="UP001146351"/>
    </source>
</evidence>
<gene>
    <name evidence="8" type="ORF">N7492_003167</name>
</gene>
<keyword evidence="4 6" id="KW-0472">Membrane</keyword>
<keyword evidence="2 6" id="KW-0812">Transmembrane</keyword>
<keyword evidence="9" id="KW-1185">Reference proteome</keyword>
<dbReference type="PANTHER" id="PTHR23502">
    <property type="entry name" value="MAJOR FACILITATOR SUPERFAMILY"/>
    <property type="match status" value="1"/>
</dbReference>
<accession>A0A9W9ILC7</accession>
<feature type="transmembrane region" description="Helical" evidence="6">
    <location>
        <begin position="341"/>
        <end position="364"/>
    </location>
</feature>
<feature type="transmembrane region" description="Helical" evidence="6">
    <location>
        <begin position="376"/>
        <end position="395"/>
    </location>
</feature>
<evidence type="ECO:0000256" key="4">
    <source>
        <dbReference type="ARBA" id="ARBA00023136"/>
    </source>
</evidence>
<dbReference type="SUPFAM" id="SSF103473">
    <property type="entry name" value="MFS general substrate transporter"/>
    <property type="match status" value="1"/>
</dbReference>
<name>A0A9W9ILC7_9EURO</name>
<reference evidence="8" key="2">
    <citation type="journal article" date="2023" name="IMA Fungus">
        <title>Comparative genomic study of the Penicillium genus elucidates a diverse pangenome and 15 lateral gene transfer events.</title>
        <authorList>
            <person name="Petersen C."/>
            <person name="Sorensen T."/>
            <person name="Nielsen M.R."/>
            <person name="Sondergaard T.E."/>
            <person name="Sorensen J.L."/>
            <person name="Fitzpatrick D.A."/>
            <person name="Frisvad J.C."/>
            <person name="Nielsen K.L."/>
        </authorList>
    </citation>
    <scope>NUCLEOTIDE SEQUENCE</scope>
    <source>
        <strain evidence="8">IBT 21917</strain>
    </source>
</reference>
<evidence type="ECO:0000256" key="3">
    <source>
        <dbReference type="ARBA" id="ARBA00022989"/>
    </source>
</evidence>
<proteinExistence type="predicted"/>
<evidence type="ECO:0000256" key="2">
    <source>
        <dbReference type="ARBA" id="ARBA00022692"/>
    </source>
</evidence>
<evidence type="ECO:0000256" key="5">
    <source>
        <dbReference type="SAM" id="MobiDB-lite"/>
    </source>
</evidence>
<evidence type="ECO:0000256" key="1">
    <source>
        <dbReference type="ARBA" id="ARBA00004141"/>
    </source>
</evidence>
<feature type="transmembrane region" description="Helical" evidence="6">
    <location>
        <begin position="73"/>
        <end position="91"/>
    </location>
</feature>
<protein>
    <recommendedName>
        <fullName evidence="7">Major facilitator superfamily (MFS) profile domain-containing protein</fullName>
    </recommendedName>
</protein>